<organism evidence="7 8">
    <name type="scientific">Cyanidium caldarium</name>
    <name type="common">Red alga</name>
    <dbReference type="NCBI Taxonomy" id="2771"/>
    <lineage>
        <taxon>Eukaryota</taxon>
        <taxon>Rhodophyta</taxon>
        <taxon>Bangiophyceae</taxon>
        <taxon>Cyanidiales</taxon>
        <taxon>Cyanidiaceae</taxon>
        <taxon>Cyanidium</taxon>
    </lineage>
</organism>
<feature type="binding site" evidence="4">
    <location>
        <begin position="26"/>
        <end position="33"/>
    </location>
    <ligand>
        <name>GTP</name>
        <dbReference type="ChEBI" id="CHEBI:37565"/>
    </ligand>
</feature>
<dbReference type="SMART" id="SM00178">
    <property type="entry name" value="SAR"/>
    <property type="match status" value="1"/>
</dbReference>
<keyword evidence="8" id="KW-1185">Reference proteome</keyword>
<comment type="similarity">
    <text evidence="1 6">Belongs to the small GTPase superfamily. Arf family.</text>
</comment>
<dbReference type="GO" id="GO:0005525">
    <property type="term" value="F:GTP binding"/>
    <property type="evidence" value="ECO:0007669"/>
    <property type="project" value="UniProtKB-KW"/>
</dbReference>
<keyword evidence="5" id="KW-0460">Magnesium</keyword>
<dbReference type="GO" id="GO:0030010">
    <property type="term" value="P:establishment of cell polarity"/>
    <property type="evidence" value="ECO:0007669"/>
    <property type="project" value="UniProtKB-ARBA"/>
</dbReference>
<dbReference type="InterPro" id="IPR006689">
    <property type="entry name" value="Small_GTPase_ARF/SAR"/>
</dbReference>
<evidence type="ECO:0000256" key="2">
    <source>
        <dbReference type="ARBA" id="ARBA00022741"/>
    </source>
</evidence>
<dbReference type="PROSITE" id="PS51417">
    <property type="entry name" value="ARF"/>
    <property type="match status" value="1"/>
</dbReference>
<dbReference type="AlphaFoldDB" id="A0AAV9IRW4"/>
<evidence type="ECO:0000256" key="4">
    <source>
        <dbReference type="PIRSR" id="PIRSR606689-1"/>
    </source>
</evidence>
<keyword evidence="5" id="KW-0479">Metal-binding</keyword>
<dbReference type="Gene3D" id="3.40.50.300">
    <property type="entry name" value="P-loop containing nucleotide triphosphate hydrolases"/>
    <property type="match status" value="1"/>
</dbReference>
<reference evidence="7 8" key="1">
    <citation type="submission" date="2022-07" db="EMBL/GenBank/DDBJ databases">
        <title>Genome-wide signatures of adaptation to extreme environments.</title>
        <authorList>
            <person name="Cho C.H."/>
            <person name="Yoon H.S."/>
        </authorList>
    </citation>
    <scope>NUCLEOTIDE SEQUENCE [LARGE SCALE GENOMIC DNA]</scope>
    <source>
        <strain evidence="7 8">DBV 063 E5</strain>
    </source>
</reference>
<evidence type="ECO:0000256" key="6">
    <source>
        <dbReference type="RuleBase" id="RU003925"/>
    </source>
</evidence>
<sequence length="214" mass="23325">MGACCSAPPVSEAYRPGQPIRILILGLDNAGATTLLYRLKMNKMIVTVPTLGAVEETIGWGGDEITFHDLGGTDKLRPLWPMYQEGMHGVIYVVDAADRASVSTSRQELRRFFRAATELHNAPLLVLANKQDVEGALSPEQVRRELALDDLSCRTAQVAACSAVTGRGLREGIDWIVREIKNPSPSPRRSFTNFPGRASITRLVRAAGPSSNRV</sequence>
<proteinExistence type="inferred from homology"/>
<evidence type="ECO:0000313" key="8">
    <source>
        <dbReference type="Proteomes" id="UP001301350"/>
    </source>
</evidence>
<gene>
    <name evidence="7" type="ORF">CDCA_CDCA02G0813</name>
</gene>
<dbReference type="InterPro" id="IPR027417">
    <property type="entry name" value="P-loop_NTPase"/>
</dbReference>
<comment type="caution">
    <text evidence="7">The sequence shown here is derived from an EMBL/GenBank/DDBJ whole genome shotgun (WGS) entry which is preliminary data.</text>
</comment>
<dbReference type="Pfam" id="PF00025">
    <property type="entry name" value="Arf"/>
    <property type="match status" value="1"/>
</dbReference>
<dbReference type="GO" id="GO:0046872">
    <property type="term" value="F:metal ion binding"/>
    <property type="evidence" value="ECO:0007669"/>
    <property type="project" value="UniProtKB-KW"/>
</dbReference>
<dbReference type="NCBIfam" id="TIGR00231">
    <property type="entry name" value="small_GTP"/>
    <property type="match status" value="1"/>
</dbReference>
<keyword evidence="2 4" id="KW-0547">Nucleotide-binding</keyword>
<feature type="binding site" evidence="5">
    <location>
        <position position="50"/>
    </location>
    <ligand>
        <name>Mg(2+)</name>
        <dbReference type="ChEBI" id="CHEBI:18420"/>
    </ligand>
</feature>
<dbReference type="SMART" id="SM00177">
    <property type="entry name" value="ARF"/>
    <property type="match status" value="1"/>
</dbReference>
<dbReference type="EMBL" id="JANCYW010000002">
    <property type="protein sequence ID" value="KAK4534788.1"/>
    <property type="molecule type" value="Genomic_DNA"/>
</dbReference>
<dbReference type="PANTHER" id="PTHR11711">
    <property type="entry name" value="ADP RIBOSYLATION FACTOR-RELATED"/>
    <property type="match status" value="1"/>
</dbReference>
<evidence type="ECO:0000256" key="3">
    <source>
        <dbReference type="ARBA" id="ARBA00023134"/>
    </source>
</evidence>
<evidence type="ECO:0000256" key="1">
    <source>
        <dbReference type="ARBA" id="ARBA00010290"/>
    </source>
</evidence>
<feature type="binding site" evidence="4">
    <location>
        <begin position="129"/>
        <end position="132"/>
    </location>
    <ligand>
        <name>GTP</name>
        <dbReference type="ChEBI" id="CHEBI:37565"/>
    </ligand>
</feature>
<evidence type="ECO:0000256" key="5">
    <source>
        <dbReference type="PIRSR" id="PIRSR606689-2"/>
    </source>
</evidence>
<dbReference type="SUPFAM" id="SSF52540">
    <property type="entry name" value="P-loop containing nucleoside triphosphate hydrolases"/>
    <property type="match status" value="1"/>
</dbReference>
<protein>
    <submittedName>
        <fullName evidence="7">Uncharacterized protein</fullName>
    </submittedName>
</protein>
<keyword evidence="3 4" id="KW-0342">GTP-binding</keyword>
<feature type="binding site" evidence="5">
    <location>
        <position position="33"/>
    </location>
    <ligand>
        <name>Mg(2+)</name>
        <dbReference type="ChEBI" id="CHEBI:18420"/>
    </ligand>
</feature>
<dbReference type="InterPro" id="IPR024156">
    <property type="entry name" value="Small_GTPase_ARF"/>
</dbReference>
<accession>A0AAV9IRW4</accession>
<dbReference type="GO" id="GO:0003924">
    <property type="term" value="F:GTPase activity"/>
    <property type="evidence" value="ECO:0007669"/>
    <property type="project" value="InterPro"/>
</dbReference>
<evidence type="ECO:0000313" key="7">
    <source>
        <dbReference type="EMBL" id="KAK4534788.1"/>
    </source>
</evidence>
<name>A0AAV9IRW4_CYACA</name>
<feature type="binding site" evidence="4">
    <location>
        <position position="72"/>
    </location>
    <ligand>
        <name>GTP</name>
        <dbReference type="ChEBI" id="CHEBI:37565"/>
    </ligand>
</feature>
<dbReference type="PRINTS" id="PR00328">
    <property type="entry name" value="SAR1GTPBP"/>
</dbReference>
<dbReference type="InterPro" id="IPR005225">
    <property type="entry name" value="Small_GTP-bd"/>
</dbReference>
<dbReference type="FunFam" id="3.40.50.300:FF:000412">
    <property type="entry name" value="ADP-ribosylation factor 1"/>
    <property type="match status" value="1"/>
</dbReference>
<dbReference type="Proteomes" id="UP001301350">
    <property type="component" value="Unassembled WGS sequence"/>
</dbReference>
<dbReference type="CDD" id="cd00878">
    <property type="entry name" value="Arf_Arl"/>
    <property type="match status" value="1"/>
</dbReference>